<sequence>METKKVLTRQNKPTDEISETVEKLYKGIRLTFTEVFYYDFEVDENTGMVSDKLNKYYTKNQMERNMKALKNAYLVSKGAASPNEIRDFRKKLHISASTFSIILGFSKNTIANIENEGIMSLSSGRLIKTCLDNKIILNKYVQMCDLLDNDKKDSISKQLLKEQD</sequence>
<dbReference type="Proteomes" id="UP000274073">
    <property type="component" value="Chromosome"/>
</dbReference>
<evidence type="ECO:0000313" key="2">
    <source>
        <dbReference type="EMBL" id="AZA96578.1"/>
    </source>
</evidence>
<dbReference type="EMBL" id="CP033912">
    <property type="protein sequence ID" value="AZA96578.1"/>
    <property type="molecule type" value="Genomic_DNA"/>
</dbReference>
<dbReference type="RefSeq" id="WP_123854986.1">
    <property type="nucleotide sequence ID" value="NZ_CP033912.1"/>
</dbReference>
<dbReference type="Proteomes" id="UP000281741">
    <property type="component" value="Chromosome"/>
</dbReference>
<organism evidence="1 3">
    <name type="scientific">Chryseobacterium shandongense</name>
    <dbReference type="NCBI Taxonomy" id="1493872"/>
    <lineage>
        <taxon>Bacteria</taxon>
        <taxon>Pseudomonadati</taxon>
        <taxon>Bacteroidota</taxon>
        <taxon>Flavobacteriia</taxon>
        <taxon>Flavobacteriales</taxon>
        <taxon>Weeksellaceae</taxon>
        <taxon>Chryseobacterium group</taxon>
        <taxon>Chryseobacterium</taxon>
    </lineage>
</organism>
<gene>
    <name evidence="1" type="ORF">EG349_15020</name>
    <name evidence="2" type="ORF">EG353_13805</name>
</gene>
<dbReference type="EMBL" id="CP033915">
    <property type="protein sequence ID" value="AZA88016.1"/>
    <property type="molecule type" value="Genomic_DNA"/>
</dbReference>
<name>A0AAD0YBD1_9FLAO</name>
<reference evidence="3 4" key="1">
    <citation type="submission" date="2018-11" db="EMBL/GenBank/DDBJ databases">
        <title>Proposal to divide the Flavobacteriaceae and reorganize its genera based on Amino Acid Identity values calculated from whole genome sequences.</title>
        <authorList>
            <person name="Nicholson A.C."/>
            <person name="Gulvik C.A."/>
            <person name="Whitney A.M."/>
            <person name="Humrighouse B.W."/>
            <person name="Bell M."/>
            <person name="Holmes B."/>
            <person name="Steigerwalt A.G."/>
            <person name="Villarma A."/>
            <person name="Sheth M."/>
            <person name="Batra D."/>
            <person name="Pryor J."/>
            <person name="Bernardet J.-F."/>
            <person name="Hugo C."/>
            <person name="Kampfer P."/>
            <person name="Newman J."/>
            <person name="McQuiston J.R."/>
        </authorList>
    </citation>
    <scope>NUCLEOTIDE SEQUENCE [LARGE SCALE GENOMIC DNA]</scope>
    <source>
        <strain evidence="1 3">G0207</strain>
        <strain evidence="2 4">H5143</strain>
    </source>
</reference>
<dbReference type="AlphaFoldDB" id="A0AAD0YBD1"/>
<keyword evidence="4" id="KW-1185">Reference proteome</keyword>
<accession>A0AAD0YBD1</accession>
<protein>
    <submittedName>
        <fullName evidence="1">Transcriptional regulator</fullName>
    </submittedName>
</protein>
<dbReference type="GO" id="GO:0003677">
    <property type="term" value="F:DNA binding"/>
    <property type="evidence" value="ECO:0007669"/>
    <property type="project" value="InterPro"/>
</dbReference>
<dbReference type="InterPro" id="IPR010982">
    <property type="entry name" value="Lambda_DNA-bd_dom_sf"/>
</dbReference>
<dbReference type="CDD" id="cd00093">
    <property type="entry name" value="HTH_XRE"/>
    <property type="match status" value="1"/>
</dbReference>
<evidence type="ECO:0000313" key="3">
    <source>
        <dbReference type="Proteomes" id="UP000274073"/>
    </source>
</evidence>
<evidence type="ECO:0000313" key="4">
    <source>
        <dbReference type="Proteomes" id="UP000281741"/>
    </source>
</evidence>
<dbReference type="InterPro" id="IPR001387">
    <property type="entry name" value="Cro/C1-type_HTH"/>
</dbReference>
<dbReference type="Gene3D" id="1.10.260.40">
    <property type="entry name" value="lambda repressor-like DNA-binding domains"/>
    <property type="match status" value="1"/>
</dbReference>
<evidence type="ECO:0000313" key="1">
    <source>
        <dbReference type="EMBL" id="AZA88016.1"/>
    </source>
</evidence>
<proteinExistence type="predicted"/>